<feature type="transmembrane region" description="Helical" evidence="1">
    <location>
        <begin position="45"/>
        <end position="64"/>
    </location>
</feature>
<dbReference type="KEGG" id="meti:DK427_05080"/>
<dbReference type="EMBL" id="CP029551">
    <property type="protein sequence ID" value="AWN35191.1"/>
    <property type="molecule type" value="Genomic_DNA"/>
</dbReference>
<sequence length="71" mass="7502">MGRLLTLPLFTAIFVAPIGLAVMIIWPAMRGTGRIVVEPADLSAMAFLTLGLSGIAATLAMGHAPKSRRLR</sequence>
<keyword evidence="1" id="KW-0812">Transmembrane</keyword>
<keyword evidence="1" id="KW-1133">Transmembrane helix</keyword>
<protein>
    <submittedName>
        <fullName evidence="2">Uncharacterized protein</fullName>
    </submittedName>
</protein>
<name>A0A2U8VP31_9HYPH</name>
<gene>
    <name evidence="2" type="ORF">DK427_05080</name>
</gene>
<evidence type="ECO:0000256" key="1">
    <source>
        <dbReference type="SAM" id="Phobius"/>
    </source>
</evidence>
<organism evidence="2 3">
    <name type="scientific">Methylobacterium radiodurans</name>
    <dbReference type="NCBI Taxonomy" id="2202828"/>
    <lineage>
        <taxon>Bacteria</taxon>
        <taxon>Pseudomonadati</taxon>
        <taxon>Pseudomonadota</taxon>
        <taxon>Alphaproteobacteria</taxon>
        <taxon>Hyphomicrobiales</taxon>
        <taxon>Methylobacteriaceae</taxon>
        <taxon>Methylobacterium</taxon>
    </lineage>
</organism>
<dbReference type="OrthoDB" id="9894597at2"/>
<keyword evidence="3" id="KW-1185">Reference proteome</keyword>
<accession>A0A2U8VP31</accession>
<evidence type="ECO:0000313" key="2">
    <source>
        <dbReference type="EMBL" id="AWN35191.1"/>
    </source>
</evidence>
<dbReference type="AlphaFoldDB" id="A0A2U8VP31"/>
<evidence type="ECO:0000313" key="3">
    <source>
        <dbReference type="Proteomes" id="UP000246058"/>
    </source>
</evidence>
<keyword evidence="1" id="KW-0472">Membrane</keyword>
<reference evidence="2 3" key="1">
    <citation type="submission" date="2018-05" db="EMBL/GenBank/DDBJ databases">
        <title>Complete Genome Sequence of Methylobacterium sp. 17Sr1-43.</title>
        <authorList>
            <person name="Srinivasan S."/>
        </authorList>
    </citation>
    <scope>NUCLEOTIDE SEQUENCE [LARGE SCALE GENOMIC DNA]</scope>
    <source>
        <strain evidence="2 3">17Sr1-43</strain>
    </source>
</reference>
<proteinExistence type="predicted"/>
<dbReference type="Proteomes" id="UP000246058">
    <property type="component" value="Chromosome"/>
</dbReference>